<dbReference type="AlphaFoldDB" id="A0A1E1WWC7"/>
<reference evidence="6" key="1">
    <citation type="submission" date="2015-08" db="EMBL/GenBank/DDBJ databases">
        <title>Proteomic endorsed transcriptomic profile of the venom gland from Tityus obscurus.</title>
        <authorList>
            <person name="Oliveira U.C."/>
            <person name="Nishiyama M.Y.Jr."/>
            <person name="Santos M.B."/>
            <person name="Silva A.P."/>
            <person name="Chalkidis H.M."/>
            <person name="Imberg A.S."/>
            <person name="Candido D.M."/>
            <person name="Yamanouye N."/>
            <person name="Dorce V.A."/>
            <person name="Junqueira-de-Azevedo I.L."/>
        </authorList>
    </citation>
    <scope>NUCLEOTIDE SEQUENCE</scope>
    <source>
        <tissue evidence="6">Telson</tissue>
    </source>
</reference>
<dbReference type="EMBL" id="GEMQ01000093">
    <property type="protein sequence ID" value="JAT91096.1"/>
    <property type="molecule type" value="Transcribed_RNA"/>
</dbReference>
<keyword evidence="2" id="KW-0964">Secreted</keyword>
<keyword evidence="3" id="KW-1015">Disulfide bond</keyword>
<dbReference type="Pfam" id="PF00537">
    <property type="entry name" value="Toxin_3"/>
    <property type="match status" value="1"/>
</dbReference>
<evidence type="ECO:0000259" key="5">
    <source>
        <dbReference type="PROSITE" id="PS51863"/>
    </source>
</evidence>
<evidence type="ECO:0000256" key="4">
    <source>
        <dbReference type="SAM" id="SignalP"/>
    </source>
</evidence>
<dbReference type="InterPro" id="IPR036574">
    <property type="entry name" value="Scorpion_toxin-like_sf"/>
</dbReference>
<dbReference type="Gene3D" id="3.30.30.10">
    <property type="entry name" value="Knottin, scorpion toxin-like"/>
    <property type="match status" value="1"/>
</dbReference>
<dbReference type="GO" id="GO:0005576">
    <property type="term" value="C:extracellular region"/>
    <property type="evidence" value="ECO:0007669"/>
    <property type="project" value="UniProtKB-SubCell"/>
</dbReference>
<keyword evidence="6" id="KW-0813">Transport</keyword>
<keyword evidence="4" id="KW-0732">Signal</keyword>
<comment type="subcellular location">
    <subcellularLocation>
        <location evidence="1">Secreted</location>
    </subcellularLocation>
</comment>
<dbReference type="GO" id="GO:0019871">
    <property type="term" value="F:sodium channel inhibitor activity"/>
    <property type="evidence" value="ECO:0007669"/>
    <property type="project" value="InterPro"/>
</dbReference>
<keyword evidence="6" id="KW-0407">Ion channel</keyword>
<protein>
    <submittedName>
        <fullName evidence="6">Putative sodium channel toxin</fullName>
    </submittedName>
</protein>
<sequence>MKLVIFFLFVLLIGVESNRNGYPVIEGIGSPDYGGSAECGSEDSNSEDNFCNNVCTNIKGKSGDCCLGSCFCFDLPNGQKIVDIMDRTKEYCEFVD</sequence>
<dbReference type="InterPro" id="IPR044062">
    <property type="entry name" value="LCN-type_CS_alpha_beta_dom"/>
</dbReference>
<dbReference type="GO" id="GO:0034220">
    <property type="term" value="P:monoatomic ion transmembrane transport"/>
    <property type="evidence" value="ECO:0007669"/>
    <property type="project" value="UniProtKB-KW"/>
</dbReference>
<evidence type="ECO:0000256" key="2">
    <source>
        <dbReference type="ARBA" id="ARBA00022525"/>
    </source>
</evidence>
<dbReference type="PROSITE" id="PS51863">
    <property type="entry name" value="LCN_CSAB"/>
    <property type="match status" value="1"/>
</dbReference>
<feature type="chain" id="PRO_5009115691" evidence="4">
    <location>
        <begin position="18"/>
        <end position="96"/>
    </location>
</feature>
<feature type="domain" description="LCN-type CS-alpha/beta" evidence="5">
    <location>
        <begin position="19"/>
        <end position="93"/>
    </location>
</feature>
<accession>A0A1E1WWC7</accession>
<organism evidence="6">
    <name type="scientific">Tityus obscurus</name>
    <name type="common">Amazonian scorpion</name>
    <name type="synonym">Tityus cambridgei</name>
    <dbReference type="NCBI Taxonomy" id="1221240"/>
    <lineage>
        <taxon>Eukaryota</taxon>
        <taxon>Metazoa</taxon>
        <taxon>Ecdysozoa</taxon>
        <taxon>Arthropoda</taxon>
        <taxon>Chelicerata</taxon>
        <taxon>Arachnida</taxon>
        <taxon>Scorpiones</taxon>
        <taxon>Buthida</taxon>
        <taxon>Buthoidea</taxon>
        <taxon>Buthidae</taxon>
        <taxon>Tityus</taxon>
    </lineage>
</organism>
<keyword evidence="6" id="KW-0406">Ion transport</keyword>
<evidence type="ECO:0000256" key="1">
    <source>
        <dbReference type="ARBA" id="ARBA00004613"/>
    </source>
</evidence>
<feature type="signal peptide" evidence="4">
    <location>
        <begin position="1"/>
        <end position="17"/>
    </location>
</feature>
<dbReference type="SUPFAM" id="SSF57095">
    <property type="entry name" value="Scorpion toxin-like"/>
    <property type="match status" value="1"/>
</dbReference>
<dbReference type="InterPro" id="IPR002061">
    <property type="entry name" value="Scorpion_toxinL/defensin"/>
</dbReference>
<dbReference type="CDD" id="cd23106">
    <property type="entry name" value="neurotoxins_LC_scorpion"/>
    <property type="match status" value="1"/>
</dbReference>
<name>A0A1E1WWC7_TITOB</name>
<evidence type="ECO:0000313" key="6">
    <source>
        <dbReference type="EMBL" id="JAT91096.1"/>
    </source>
</evidence>
<proteinExistence type="predicted"/>
<evidence type="ECO:0000256" key="3">
    <source>
        <dbReference type="ARBA" id="ARBA00023157"/>
    </source>
</evidence>